<dbReference type="EMBL" id="AODQ01000001">
    <property type="protein sequence ID" value="EMR04762.1"/>
    <property type="molecule type" value="Genomic_DNA"/>
</dbReference>
<dbReference type="RefSeq" id="WP_009193447.1">
    <property type="nucleotide sequence ID" value="NZ_AODQ01000001.1"/>
</dbReference>
<dbReference type="eggNOG" id="ENOG50330X4">
    <property type="taxonomic scope" value="Bacteria"/>
</dbReference>
<keyword evidence="2" id="KW-1185">Reference proteome</keyword>
<organism evidence="1 2">
    <name type="scientific">Cesiribacter andamanensis AMV16</name>
    <dbReference type="NCBI Taxonomy" id="1279009"/>
    <lineage>
        <taxon>Bacteria</taxon>
        <taxon>Pseudomonadati</taxon>
        <taxon>Bacteroidota</taxon>
        <taxon>Cytophagia</taxon>
        <taxon>Cytophagales</taxon>
        <taxon>Cesiribacteraceae</taxon>
        <taxon>Cesiribacter</taxon>
    </lineage>
</organism>
<sequence length="212" mass="24288">MVGCLLATQQAYGQYEPAARQQRGQLPAFLFEDFLPASVLFKSGTTARIAFNYNCISEEMVFVREGKLLALDMPDVDTIFIQHRKFVPVDNAYFEVLTTPSGLVYVRHKTLVTKKGKPAGYGGYSETAAISTLNSYEFEENVVPLSVYAGAELKDASRFWIWQDHRLVEVSTPKLLQKVFPDHRQHIQHYAREHRLERFTQEKLLMLLAQLQ</sequence>
<name>M7NC17_9BACT</name>
<protein>
    <submittedName>
        <fullName evidence="1">Uncharacterized protein</fullName>
    </submittedName>
</protein>
<proteinExistence type="predicted"/>
<reference evidence="1 2" key="1">
    <citation type="journal article" date="2013" name="Genome Announc.">
        <title>Draft Genome Sequence of Cesiribacter andamanensis Strain AMV16T, Isolated from a Soil Sample from a Mud Volcano in the Andaman Islands, India.</title>
        <authorList>
            <person name="Shivaji S."/>
            <person name="Ara S."/>
            <person name="Begum Z."/>
            <person name="Srinivas T.N."/>
            <person name="Singh A."/>
            <person name="Kumar Pinnaka A."/>
        </authorList>
    </citation>
    <scope>NUCLEOTIDE SEQUENCE [LARGE SCALE GENOMIC DNA]</scope>
    <source>
        <strain evidence="1 2">AMV16</strain>
    </source>
</reference>
<accession>M7NC17</accession>
<gene>
    <name evidence="1" type="ORF">ADICEAN_00033</name>
</gene>
<dbReference type="Proteomes" id="UP000011910">
    <property type="component" value="Unassembled WGS sequence"/>
</dbReference>
<comment type="caution">
    <text evidence="1">The sequence shown here is derived from an EMBL/GenBank/DDBJ whole genome shotgun (WGS) entry which is preliminary data.</text>
</comment>
<evidence type="ECO:0000313" key="2">
    <source>
        <dbReference type="Proteomes" id="UP000011910"/>
    </source>
</evidence>
<dbReference type="OrthoDB" id="1100665at2"/>
<evidence type="ECO:0000313" key="1">
    <source>
        <dbReference type="EMBL" id="EMR04762.1"/>
    </source>
</evidence>
<dbReference type="AlphaFoldDB" id="M7NC17"/>